<name>A0ABY1NCH4_9BACT</name>
<accession>A0ABY1NCH4</accession>
<evidence type="ECO:0000313" key="3">
    <source>
        <dbReference type="Proteomes" id="UP001157911"/>
    </source>
</evidence>
<dbReference type="CDD" id="cd05403">
    <property type="entry name" value="NT_KNTase_like"/>
    <property type="match status" value="1"/>
</dbReference>
<evidence type="ECO:0000259" key="1">
    <source>
        <dbReference type="Pfam" id="PF18765"/>
    </source>
</evidence>
<dbReference type="NCBIfam" id="NF047752">
    <property type="entry name" value="MntA_antitoxin"/>
    <property type="match status" value="1"/>
</dbReference>
<proteinExistence type="predicted"/>
<reference evidence="2 3" key="1">
    <citation type="submission" date="2017-05" db="EMBL/GenBank/DDBJ databases">
        <authorList>
            <person name="Varghese N."/>
            <person name="Submissions S."/>
        </authorList>
    </citation>
    <scope>NUCLEOTIDE SEQUENCE [LARGE SCALE GENOMIC DNA]</scope>
    <source>
        <strain evidence="2 3">DSM 15522</strain>
    </source>
</reference>
<dbReference type="PANTHER" id="PTHR43852:SF3">
    <property type="entry name" value="NUCLEOTIDYLTRANSFERASE"/>
    <property type="match status" value="1"/>
</dbReference>
<comment type="caution">
    <text evidence="2">The sequence shown here is derived from an EMBL/GenBank/DDBJ whole genome shotgun (WGS) entry which is preliminary data.</text>
</comment>
<dbReference type="Pfam" id="PF18765">
    <property type="entry name" value="Polbeta"/>
    <property type="match status" value="1"/>
</dbReference>
<organism evidence="2 3">
    <name type="scientific">Desulfurobacterium pacificum</name>
    <dbReference type="NCBI Taxonomy" id="240166"/>
    <lineage>
        <taxon>Bacteria</taxon>
        <taxon>Pseudomonadati</taxon>
        <taxon>Aquificota</taxon>
        <taxon>Aquificia</taxon>
        <taxon>Desulfurobacteriales</taxon>
        <taxon>Desulfurobacteriaceae</taxon>
        <taxon>Desulfurobacterium</taxon>
    </lineage>
</organism>
<dbReference type="EMBL" id="FXUB01000001">
    <property type="protein sequence ID" value="SMP05730.1"/>
    <property type="molecule type" value="Genomic_DNA"/>
</dbReference>
<sequence length="132" mass="15233">MKTLFDKLKKALEKDENVVFAYVFGSHVNGIPTPKSDVDVAVYFKKPPRGTEILDYAVKLSNFLNKEVDLVIFNLASPFTRFHILNTGEPLIVKDSEALAEFKRKTMIDYEEYKYMAEAFFAEQKVNREKAK</sequence>
<dbReference type="Gene3D" id="3.30.460.10">
    <property type="entry name" value="Beta Polymerase, domain 2"/>
    <property type="match status" value="1"/>
</dbReference>
<gene>
    <name evidence="2" type="ORF">SAMN06265339_0317</name>
</gene>
<evidence type="ECO:0000313" key="2">
    <source>
        <dbReference type="EMBL" id="SMP05730.1"/>
    </source>
</evidence>
<feature type="domain" description="Polymerase beta nucleotidyltransferase" evidence="1">
    <location>
        <begin position="7"/>
        <end position="96"/>
    </location>
</feature>
<dbReference type="InterPro" id="IPR052930">
    <property type="entry name" value="TA_antitoxin_MntA"/>
</dbReference>
<dbReference type="InterPro" id="IPR043519">
    <property type="entry name" value="NT_sf"/>
</dbReference>
<dbReference type="SUPFAM" id="SSF81301">
    <property type="entry name" value="Nucleotidyltransferase"/>
    <property type="match status" value="1"/>
</dbReference>
<keyword evidence="3" id="KW-1185">Reference proteome</keyword>
<protein>
    <submittedName>
        <fullName evidence="2">Predicted nucleotidyltransferase</fullName>
    </submittedName>
</protein>
<dbReference type="PANTHER" id="PTHR43852">
    <property type="entry name" value="NUCLEOTIDYLTRANSFERASE"/>
    <property type="match status" value="1"/>
</dbReference>
<dbReference type="RefSeq" id="WP_283399824.1">
    <property type="nucleotide sequence ID" value="NZ_FXUB01000001.1"/>
</dbReference>
<dbReference type="Proteomes" id="UP001157911">
    <property type="component" value="Unassembled WGS sequence"/>
</dbReference>
<dbReference type="InterPro" id="IPR041633">
    <property type="entry name" value="Polbeta"/>
</dbReference>